<dbReference type="PANTHER" id="PTHR24276">
    <property type="entry name" value="POLYSERASE-RELATED"/>
    <property type="match status" value="1"/>
</dbReference>
<reference evidence="7" key="1">
    <citation type="submission" date="2017-09" db="EMBL/GenBank/DDBJ databases">
        <title>Contemporary evolution of a Lepidopteran species, Heliothis virescens, in response to modern agricultural practices.</title>
        <authorList>
            <person name="Fritz M.L."/>
            <person name="Deyonke A.M."/>
            <person name="Papanicolaou A."/>
            <person name="Micinski S."/>
            <person name="Westbrook J."/>
            <person name="Gould F."/>
        </authorList>
    </citation>
    <scope>NUCLEOTIDE SEQUENCE [LARGE SCALE GENOMIC DNA]</scope>
    <source>
        <strain evidence="7">HvINT-</strain>
        <tissue evidence="7">Whole body</tissue>
    </source>
</reference>
<evidence type="ECO:0000259" key="6">
    <source>
        <dbReference type="PROSITE" id="PS50240"/>
    </source>
</evidence>
<evidence type="ECO:0000256" key="2">
    <source>
        <dbReference type="ARBA" id="ARBA00022670"/>
    </source>
</evidence>
<dbReference type="PANTHER" id="PTHR24276:SF98">
    <property type="entry name" value="FI18310P1-RELATED"/>
    <property type="match status" value="1"/>
</dbReference>
<dbReference type="GO" id="GO:0004252">
    <property type="term" value="F:serine-type endopeptidase activity"/>
    <property type="evidence" value="ECO:0007669"/>
    <property type="project" value="InterPro"/>
</dbReference>
<evidence type="ECO:0000313" key="8">
    <source>
        <dbReference type="EMBL" id="PCG68298.1"/>
    </source>
</evidence>
<accession>A0A2A4J845</accession>
<name>A0A2A4J845_HELVI</name>
<dbReference type="Pfam" id="PF00089">
    <property type="entry name" value="Trypsin"/>
    <property type="match status" value="1"/>
</dbReference>
<dbReference type="Gene3D" id="2.40.10.10">
    <property type="entry name" value="Trypsin-like serine proteases"/>
    <property type="match status" value="1"/>
</dbReference>
<comment type="similarity">
    <text evidence="1">Belongs to the peptidase S1 family.</text>
</comment>
<dbReference type="PRINTS" id="PR00722">
    <property type="entry name" value="CHYMOTRYPSIN"/>
</dbReference>
<evidence type="ECO:0000256" key="4">
    <source>
        <dbReference type="ARBA" id="ARBA00022825"/>
    </source>
</evidence>
<dbReference type="PROSITE" id="PS00134">
    <property type="entry name" value="TRYPSIN_HIS"/>
    <property type="match status" value="1"/>
</dbReference>
<dbReference type="InterPro" id="IPR001314">
    <property type="entry name" value="Peptidase_S1A"/>
</dbReference>
<dbReference type="InterPro" id="IPR001254">
    <property type="entry name" value="Trypsin_dom"/>
</dbReference>
<sequence length="276" mass="29879">MSESKSGKKNTVLRIIGGSDVNGVDYPYIVKIEYQIIIDGQSNVAMTDIFCTGAVLAPTWTLTAGHCLELEKTKTDGFSMKIYIRYGTLENNSVSNLIFSVQHPAYRQTLYNLNNDIALLKTEKISLTQYARVSALDFTTMAGQEVILTGFGLTNTTNGKVGIASSVNKPLQLLRVVIVHCNEIQENTLKPAMCLARRCGMSSGLCPGDSGGPMIHASGIVGVNSIGPYELAAFCTMKPTDPVYDTAGVTPTSPFVDWITVTTKDVDVPVVNKFHQ</sequence>
<gene>
    <name evidence="7" type="ORF">B5V51_5389</name>
    <name evidence="8" type="ORF">B5V51_5390</name>
</gene>
<protein>
    <recommendedName>
        <fullName evidence="6">Peptidase S1 domain-containing protein</fullName>
    </recommendedName>
</protein>
<dbReference type="InterPro" id="IPR009003">
    <property type="entry name" value="Peptidase_S1_PA"/>
</dbReference>
<dbReference type="InterPro" id="IPR018114">
    <property type="entry name" value="TRYPSIN_HIS"/>
</dbReference>
<evidence type="ECO:0000256" key="1">
    <source>
        <dbReference type="ARBA" id="ARBA00007664"/>
    </source>
</evidence>
<comment type="caution">
    <text evidence="7">The sequence shown here is derived from an EMBL/GenBank/DDBJ whole genome shotgun (WGS) entry which is preliminary data.</text>
</comment>
<feature type="domain" description="Peptidase S1" evidence="6">
    <location>
        <begin position="15"/>
        <end position="264"/>
    </location>
</feature>
<keyword evidence="2" id="KW-0645">Protease</keyword>
<dbReference type="EMBL" id="NWSH01002438">
    <property type="protein sequence ID" value="PCG68297.1"/>
    <property type="molecule type" value="Genomic_DNA"/>
</dbReference>
<dbReference type="GO" id="GO:0006508">
    <property type="term" value="P:proteolysis"/>
    <property type="evidence" value="ECO:0007669"/>
    <property type="project" value="UniProtKB-KW"/>
</dbReference>
<keyword evidence="5" id="KW-1015">Disulfide bond</keyword>
<dbReference type="SMART" id="SM00020">
    <property type="entry name" value="Tryp_SPc"/>
    <property type="match status" value="1"/>
</dbReference>
<dbReference type="EMBL" id="NWSH01002438">
    <property type="protein sequence ID" value="PCG68298.1"/>
    <property type="molecule type" value="Genomic_DNA"/>
</dbReference>
<proteinExistence type="inferred from homology"/>
<dbReference type="InterPro" id="IPR050430">
    <property type="entry name" value="Peptidase_S1"/>
</dbReference>
<keyword evidence="3" id="KW-0378">Hydrolase</keyword>
<evidence type="ECO:0000256" key="5">
    <source>
        <dbReference type="ARBA" id="ARBA00023157"/>
    </source>
</evidence>
<evidence type="ECO:0000313" key="7">
    <source>
        <dbReference type="EMBL" id="PCG68297.1"/>
    </source>
</evidence>
<dbReference type="STRING" id="7102.A0A2A4J845"/>
<dbReference type="InterPro" id="IPR043504">
    <property type="entry name" value="Peptidase_S1_PA_chymotrypsin"/>
</dbReference>
<dbReference type="AlphaFoldDB" id="A0A2A4J845"/>
<keyword evidence="4" id="KW-0720">Serine protease</keyword>
<dbReference type="PROSITE" id="PS50240">
    <property type="entry name" value="TRYPSIN_DOM"/>
    <property type="match status" value="1"/>
</dbReference>
<evidence type="ECO:0000256" key="3">
    <source>
        <dbReference type="ARBA" id="ARBA00022801"/>
    </source>
</evidence>
<dbReference type="SUPFAM" id="SSF50494">
    <property type="entry name" value="Trypsin-like serine proteases"/>
    <property type="match status" value="1"/>
</dbReference>
<organism evidence="7">
    <name type="scientific">Heliothis virescens</name>
    <name type="common">Tobacco budworm moth</name>
    <dbReference type="NCBI Taxonomy" id="7102"/>
    <lineage>
        <taxon>Eukaryota</taxon>
        <taxon>Metazoa</taxon>
        <taxon>Ecdysozoa</taxon>
        <taxon>Arthropoda</taxon>
        <taxon>Hexapoda</taxon>
        <taxon>Insecta</taxon>
        <taxon>Pterygota</taxon>
        <taxon>Neoptera</taxon>
        <taxon>Endopterygota</taxon>
        <taxon>Lepidoptera</taxon>
        <taxon>Glossata</taxon>
        <taxon>Ditrysia</taxon>
        <taxon>Noctuoidea</taxon>
        <taxon>Noctuidae</taxon>
        <taxon>Heliothinae</taxon>
        <taxon>Heliothis</taxon>
    </lineage>
</organism>